<name>A0ACA9SD49_9GLOM</name>
<accession>A0ACA9SD49</accession>
<comment type="caution">
    <text evidence="1">The sequence shown here is derived from an EMBL/GenBank/DDBJ whole genome shotgun (WGS) entry which is preliminary data.</text>
</comment>
<proteinExistence type="predicted"/>
<organism evidence="1 2">
    <name type="scientific">Racocetra persica</name>
    <dbReference type="NCBI Taxonomy" id="160502"/>
    <lineage>
        <taxon>Eukaryota</taxon>
        <taxon>Fungi</taxon>
        <taxon>Fungi incertae sedis</taxon>
        <taxon>Mucoromycota</taxon>
        <taxon>Glomeromycotina</taxon>
        <taxon>Glomeromycetes</taxon>
        <taxon>Diversisporales</taxon>
        <taxon>Gigasporaceae</taxon>
        <taxon>Racocetra</taxon>
    </lineage>
</organism>
<protein>
    <submittedName>
        <fullName evidence="1">25709_t:CDS:1</fullName>
    </submittedName>
</protein>
<evidence type="ECO:0000313" key="1">
    <source>
        <dbReference type="EMBL" id="CAG8836033.1"/>
    </source>
</evidence>
<reference evidence="1" key="1">
    <citation type="submission" date="2021-06" db="EMBL/GenBank/DDBJ databases">
        <authorList>
            <person name="Kallberg Y."/>
            <person name="Tangrot J."/>
            <person name="Rosling A."/>
        </authorList>
    </citation>
    <scope>NUCLEOTIDE SEQUENCE</scope>
    <source>
        <strain evidence="1">MA461A</strain>
    </source>
</reference>
<keyword evidence="2" id="KW-1185">Reference proteome</keyword>
<gene>
    <name evidence="1" type="ORF">RPERSI_LOCUS29777</name>
</gene>
<dbReference type="Proteomes" id="UP000789920">
    <property type="component" value="Unassembled WGS sequence"/>
</dbReference>
<sequence length="99" mass="11640">ETTDEEICAKLSFLDRNNNPIPIPEGIFCKDITDPKHSKPKNPMTGCEFFLITHPNKYMTSERQRISEELVMEFAQYLNENDSDYNESDYHSDFEIKDE</sequence>
<feature type="non-terminal residue" evidence="1">
    <location>
        <position position="1"/>
    </location>
</feature>
<dbReference type="EMBL" id="CAJVQC010113505">
    <property type="protein sequence ID" value="CAG8836033.1"/>
    <property type="molecule type" value="Genomic_DNA"/>
</dbReference>
<evidence type="ECO:0000313" key="2">
    <source>
        <dbReference type="Proteomes" id="UP000789920"/>
    </source>
</evidence>